<evidence type="ECO:0000256" key="4">
    <source>
        <dbReference type="ARBA" id="ARBA00023110"/>
    </source>
</evidence>
<proteinExistence type="inferred from homology"/>
<name>A0AAW1PWD7_9CHLO</name>
<dbReference type="GO" id="GO:0005634">
    <property type="term" value="C:nucleus"/>
    <property type="evidence" value="ECO:0007669"/>
    <property type="project" value="UniProtKB-SubCell"/>
</dbReference>
<dbReference type="InterPro" id="IPR035979">
    <property type="entry name" value="RBD_domain_sf"/>
</dbReference>
<dbReference type="AlphaFoldDB" id="A0AAW1PWD7"/>
<dbReference type="PROSITE" id="PS50072">
    <property type="entry name" value="CSA_PPIASE_2"/>
    <property type="match status" value="1"/>
</dbReference>
<dbReference type="Gene3D" id="2.40.100.10">
    <property type="entry name" value="Cyclophilin-like"/>
    <property type="match status" value="1"/>
</dbReference>
<evidence type="ECO:0000256" key="1">
    <source>
        <dbReference type="ARBA" id="ARBA00000971"/>
    </source>
</evidence>
<keyword evidence="6 8" id="KW-0539">Nucleus</keyword>
<dbReference type="GO" id="GO:0003755">
    <property type="term" value="F:peptidyl-prolyl cis-trans isomerase activity"/>
    <property type="evidence" value="ECO:0007669"/>
    <property type="project" value="UniProtKB-UniRule"/>
</dbReference>
<dbReference type="CDD" id="cd01921">
    <property type="entry name" value="cyclophilin_RRM"/>
    <property type="match status" value="1"/>
</dbReference>
<dbReference type="EC" id="5.2.1.8" evidence="8"/>
<comment type="function">
    <text evidence="8">PPIases accelerate the folding of proteins. It catalyzes the cis-trans isomerization of proline imidic peptide bonds in oligopeptides.</text>
</comment>
<dbReference type="InterPro" id="IPR029000">
    <property type="entry name" value="Cyclophilin-like_dom_sf"/>
</dbReference>
<dbReference type="InterPro" id="IPR012677">
    <property type="entry name" value="Nucleotide-bd_a/b_plait_sf"/>
</dbReference>
<comment type="subcellular location">
    <subcellularLocation>
        <location evidence="2 8">Nucleus</location>
    </subcellularLocation>
</comment>
<dbReference type="Gene3D" id="3.30.70.330">
    <property type="match status" value="1"/>
</dbReference>
<evidence type="ECO:0000256" key="6">
    <source>
        <dbReference type="ARBA" id="ARBA00023242"/>
    </source>
</evidence>
<dbReference type="InterPro" id="IPR035542">
    <property type="entry name" value="CRIP"/>
</dbReference>
<dbReference type="EMBL" id="JALJOR010000008">
    <property type="protein sequence ID" value="KAK9812707.1"/>
    <property type="molecule type" value="Genomic_DNA"/>
</dbReference>
<evidence type="ECO:0000256" key="2">
    <source>
        <dbReference type="ARBA" id="ARBA00004123"/>
    </source>
</evidence>
<comment type="caution">
    <text evidence="11">The sequence shown here is derived from an EMBL/GenBank/DDBJ whole genome shotgun (WGS) entry which is preliminary data.</text>
</comment>
<dbReference type="PRINTS" id="PR00153">
    <property type="entry name" value="CSAPPISMRASE"/>
</dbReference>
<dbReference type="PANTHER" id="PTHR45843:SF1">
    <property type="entry name" value="PEPTIDYL-PROLYL CIS-TRANS ISOMERASE-LIKE 4"/>
    <property type="match status" value="1"/>
</dbReference>
<feature type="domain" description="PPIase cyclophilin-type" evidence="9">
    <location>
        <begin position="10"/>
        <end position="161"/>
    </location>
</feature>
<protein>
    <recommendedName>
        <fullName evidence="8">Peptidyl-prolyl cis-trans isomerase</fullName>
        <shortName evidence="8">PPIase</shortName>
        <ecNumber evidence="8">5.2.1.8</ecNumber>
    </recommendedName>
</protein>
<evidence type="ECO:0000256" key="3">
    <source>
        <dbReference type="ARBA" id="ARBA00022884"/>
    </source>
</evidence>
<dbReference type="SUPFAM" id="SSF50891">
    <property type="entry name" value="Cyclophilin-like"/>
    <property type="match status" value="1"/>
</dbReference>
<keyword evidence="4 8" id="KW-0697">Rotamase</keyword>
<dbReference type="PROSITE" id="PS50102">
    <property type="entry name" value="RRM"/>
    <property type="match status" value="1"/>
</dbReference>
<evidence type="ECO:0000259" key="10">
    <source>
        <dbReference type="PROSITE" id="PS50102"/>
    </source>
</evidence>
<keyword evidence="5 8" id="KW-0413">Isomerase</keyword>
<dbReference type="InterPro" id="IPR000504">
    <property type="entry name" value="RRM_dom"/>
</dbReference>
<dbReference type="InterPro" id="IPR002130">
    <property type="entry name" value="Cyclophilin-type_PPIase_dom"/>
</dbReference>
<evidence type="ECO:0000313" key="12">
    <source>
        <dbReference type="Proteomes" id="UP001489004"/>
    </source>
</evidence>
<dbReference type="GO" id="GO:0003723">
    <property type="term" value="F:RNA binding"/>
    <property type="evidence" value="ECO:0007669"/>
    <property type="project" value="UniProtKB-UniRule"/>
</dbReference>
<keyword evidence="12" id="KW-1185">Reference proteome</keyword>
<organism evidence="11 12">
    <name type="scientific">[Myrmecia] bisecta</name>
    <dbReference type="NCBI Taxonomy" id="41462"/>
    <lineage>
        <taxon>Eukaryota</taxon>
        <taxon>Viridiplantae</taxon>
        <taxon>Chlorophyta</taxon>
        <taxon>core chlorophytes</taxon>
        <taxon>Trebouxiophyceae</taxon>
        <taxon>Trebouxiales</taxon>
        <taxon>Trebouxiaceae</taxon>
        <taxon>Myrmecia</taxon>
    </lineage>
</organism>
<evidence type="ECO:0000313" key="11">
    <source>
        <dbReference type="EMBL" id="KAK9812707.1"/>
    </source>
</evidence>
<comment type="catalytic activity">
    <reaction evidence="1 8">
        <text>[protein]-peptidylproline (omega=180) = [protein]-peptidylproline (omega=0)</text>
        <dbReference type="Rhea" id="RHEA:16237"/>
        <dbReference type="Rhea" id="RHEA-COMP:10747"/>
        <dbReference type="Rhea" id="RHEA-COMP:10748"/>
        <dbReference type="ChEBI" id="CHEBI:83833"/>
        <dbReference type="ChEBI" id="CHEBI:83834"/>
        <dbReference type="EC" id="5.2.1.8"/>
    </reaction>
</comment>
<dbReference type="FunFam" id="2.40.100.10:FF:000015">
    <property type="entry name" value="Peptidyl-prolyl cis-trans isomerase"/>
    <property type="match status" value="1"/>
</dbReference>
<dbReference type="Pfam" id="PF00076">
    <property type="entry name" value="RRM_1"/>
    <property type="match status" value="1"/>
</dbReference>
<evidence type="ECO:0000259" key="9">
    <source>
        <dbReference type="PROSITE" id="PS50072"/>
    </source>
</evidence>
<dbReference type="SMART" id="SM00360">
    <property type="entry name" value="RRM"/>
    <property type="match status" value="1"/>
</dbReference>
<dbReference type="Pfam" id="PF00160">
    <property type="entry name" value="Pro_isomerase"/>
    <property type="match status" value="1"/>
</dbReference>
<dbReference type="PANTHER" id="PTHR45843">
    <property type="entry name" value="PEPTIDYL-PROLYL CIS-TRANS ISOMERASE-LIKE 4"/>
    <property type="match status" value="1"/>
</dbReference>
<accession>A0AAW1PWD7</accession>
<feature type="domain" description="RRM" evidence="10">
    <location>
        <begin position="239"/>
        <end position="317"/>
    </location>
</feature>
<sequence length="347" mass="38925">MAVLLETSKGDMVVDLFIEACPLASINFLKLCKIKYFNNVLFHNVQQNFIVQTGDPTGTGNGGESIYSKVYGEQARFFDDEIVPHLKHKKKGMVGMAGAGENMNASQFYITTGEDLDSLDDKHTVFGEVSEGLEVLMAINAAFVDPNGRPLQNIRIRHTIILDDPFPDMPQLADFIPEASPELVVEEGDRVEDDWQPDKDARPAEMIEEANRKKEAHNRAVVLEMIGDLPEADAKPPSNMLFICKLNSITTEEDLEIIFSRFGTITSCDIIRDFKTGDSLCYGFIGFDNDKSCEEAYFKMNNVLIDDRRIKVDFSQSVHHLWAQFKKHGPRSQPIANTTKEAAPAER</sequence>
<comment type="similarity">
    <text evidence="8">Belongs to the cyclophilin-type PPIase family. PPIL4 subfamily.</text>
</comment>
<gene>
    <name evidence="11" type="ORF">WJX72_002420</name>
</gene>
<dbReference type="SUPFAM" id="SSF54928">
    <property type="entry name" value="RNA-binding domain, RBD"/>
    <property type="match status" value="1"/>
</dbReference>
<reference evidence="11 12" key="1">
    <citation type="journal article" date="2024" name="Nat. Commun.">
        <title>Phylogenomics reveals the evolutionary origins of lichenization in chlorophyte algae.</title>
        <authorList>
            <person name="Puginier C."/>
            <person name="Libourel C."/>
            <person name="Otte J."/>
            <person name="Skaloud P."/>
            <person name="Haon M."/>
            <person name="Grisel S."/>
            <person name="Petersen M."/>
            <person name="Berrin J.G."/>
            <person name="Delaux P.M."/>
            <person name="Dal Grande F."/>
            <person name="Keller J."/>
        </authorList>
    </citation>
    <scope>NUCLEOTIDE SEQUENCE [LARGE SCALE GENOMIC DNA]</scope>
    <source>
        <strain evidence="11 12">SAG 2043</strain>
    </source>
</reference>
<dbReference type="InterPro" id="IPR035538">
    <property type="entry name" value="Cyclophilin_PPIL4"/>
</dbReference>
<evidence type="ECO:0000256" key="8">
    <source>
        <dbReference type="RuleBase" id="RU365081"/>
    </source>
</evidence>
<dbReference type="Proteomes" id="UP001489004">
    <property type="component" value="Unassembled WGS sequence"/>
</dbReference>
<keyword evidence="3 7" id="KW-0694">RNA-binding</keyword>
<evidence type="ECO:0000256" key="7">
    <source>
        <dbReference type="PROSITE-ProRule" id="PRU00176"/>
    </source>
</evidence>
<evidence type="ECO:0000256" key="5">
    <source>
        <dbReference type="ARBA" id="ARBA00023235"/>
    </source>
</evidence>
<dbReference type="CDD" id="cd12235">
    <property type="entry name" value="RRM_PPIL4"/>
    <property type="match status" value="1"/>
</dbReference>